<dbReference type="InterPro" id="IPR013783">
    <property type="entry name" value="Ig-like_fold"/>
</dbReference>
<name>A0A5E4W2K3_9BURK</name>
<proteinExistence type="predicted"/>
<dbReference type="RefSeq" id="WP_174990133.1">
    <property type="nucleotide sequence ID" value="NZ_CABPSN010000004.1"/>
</dbReference>
<evidence type="ECO:0000313" key="2">
    <source>
        <dbReference type="EMBL" id="VVE18922.1"/>
    </source>
</evidence>
<evidence type="ECO:0000313" key="3">
    <source>
        <dbReference type="Proteomes" id="UP000366819"/>
    </source>
</evidence>
<gene>
    <name evidence="2" type="ORF">PAQ31011_03045</name>
</gene>
<keyword evidence="3" id="KW-1185">Reference proteome</keyword>
<evidence type="ECO:0000259" key="1">
    <source>
        <dbReference type="Pfam" id="PF01833"/>
    </source>
</evidence>
<reference evidence="2 3" key="1">
    <citation type="submission" date="2019-08" db="EMBL/GenBank/DDBJ databases">
        <authorList>
            <person name="Peeters C."/>
        </authorList>
    </citation>
    <scope>NUCLEOTIDE SEQUENCE [LARGE SCALE GENOMIC DNA]</scope>
    <source>
        <strain evidence="2 3">LMG 31011</strain>
    </source>
</reference>
<accession>A0A5E4W2K3</accession>
<dbReference type="Pfam" id="PF01833">
    <property type="entry name" value="TIG"/>
    <property type="match status" value="1"/>
</dbReference>
<dbReference type="Gene3D" id="2.60.40.10">
    <property type="entry name" value="Immunoglobulins"/>
    <property type="match status" value="1"/>
</dbReference>
<dbReference type="InterPro" id="IPR002909">
    <property type="entry name" value="IPT_dom"/>
</dbReference>
<dbReference type="AlphaFoldDB" id="A0A5E4W2K3"/>
<dbReference type="EMBL" id="CABPSN010000004">
    <property type="protein sequence ID" value="VVE18922.1"/>
    <property type="molecule type" value="Genomic_DNA"/>
</dbReference>
<sequence>MASISRISVIKASCYKDGEINIFGSGFTGASQVYFVDAASKKIPASKFTVVNDGQINCLCPPFSQEGIARGHVVIGSEEAVPVITPPPESVRATEELAMSPEMTSGLTNFGQFTKYGNEFEVM</sequence>
<dbReference type="InterPro" id="IPR014756">
    <property type="entry name" value="Ig_E-set"/>
</dbReference>
<organism evidence="2 3">
    <name type="scientific">Pandoraea aquatica</name>
    <dbReference type="NCBI Taxonomy" id="2508290"/>
    <lineage>
        <taxon>Bacteria</taxon>
        <taxon>Pseudomonadati</taxon>
        <taxon>Pseudomonadota</taxon>
        <taxon>Betaproteobacteria</taxon>
        <taxon>Burkholderiales</taxon>
        <taxon>Burkholderiaceae</taxon>
        <taxon>Pandoraea</taxon>
    </lineage>
</organism>
<feature type="domain" description="IPT/TIG" evidence="1">
    <location>
        <begin position="3"/>
        <end position="66"/>
    </location>
</feature>
<dbReference type="Proteomes" id="UP000366819">
    <property type="component" value="Unassembled WGS sequence"/>
</dbReference>
<protein>
    <recommendedName>
        <fullName evidence="1">IPT/TIG domain-containing protein</fullName>
    </recommendedName>
</protein>
<dbReference type="SUPFAM" id="SSF81296">
    <property type="entry name" value="E set domains"/>
    <property type="match status" value="1"/>
</dbReference>